<dbReference type="Proteomes" id="UP001156614">
    <property type="component" value="Unassembled WGS sequence"/>
</dbReference>
<dbReference type="PANTHER" id="PTHR11731">
    <property type="entry name" value="PROTEASE FAMILY S9B,C DIPEPTIDYL-PEPTIDASE IV-RELATED"/>
    <property type="match status" value="1"/>
</dbReference>
<dbReference type="InterPro" id="IPR050278">
    <property type="entry name" value="Serine_Prot_S9B/DPPIV"/>
</dbReference>
<accession>A0AAV5NCZ9</accession>
<dbReference type="Gene3D" id="2.120.10.30">
    <property type="entry name" value="TolB, C-terminal domain"/>
    <property type="match status" value="2"/>
</dbReference>
<evidence type="ECO:0000256" key="4">
    <source>
        <dbReference type="ARBA" id="ARBA00032284"/>
    </source>
</evidence>
<reference evidence="10" key="1">
    <citation type="journal article" date="2019" name="Int. J. Syst. Evol. Microbiol.">
        <title>The Global Catalogue of Microorganisms (GCM) 10K type strain sequencing project: providing services to taxonomists for standard genome sequencing and annotation.</title>
        <authorList>
            <consortium name="The Broad Institute Genomics Platform"/>
            <consortium name="The Broad Institute Genome Sequencing Center for Infectious Disease"/>
            <person name="Wu L."/>
            <person name="Ma J."/>
        </authorList>
    </citation>
    <scope>NUCLEOTIDE SEQUENCE [LARGE SCALE GENOMIC DNA]</scope>
    <source>
        <strain evidence="10">NBRC 3267</strain>
    </source>
</reference>
<keyword evidence="7" id="KW-0732">Signal</keyword>
<feature type="domain" description="Peptidase S9 prolyl oligopeptidase catalytic" evidence="8">
    <location>
        <begin position="492"/>
        <end position="686"/>
    </location>
</feature>
<dbReference type="RefSeq" id="WP_099212765.1">
    <property type="nucleotide sequence ID" value="NZ_BEWM01000004.1"/>
</dbReference>
<name>A0AAV5NCZ9_9PROT</name>
<dbReference type="Pfam" id="PF07676">
    <property type="entry name" value="PD40"/>
    <property type="match status" value="2"/>
</dbReference>
<dbReference type="InterPro" id="IPR011659">
    <property type="entry name" value="WD40"/>
</dbReference>
<proteinExistence type="predicted"/>
<dbReference type="InterPro" id="IPR011042">
    <property type="entry name" value="6-blade_b-propeller_TolB-like"/>
</dbReference>
<keyword evidence="3" id="KW-0007">Acetylation</keyword>
<dbReference type="SUPFAM" id="SSF82171">
    <property type="entry name" value="DPP6 N-terminal domain-like"/>
    <property type="match status" value="1"/>
</dbReference>
<evidence type="ECO:0000256" key="5">
    <source>
        <dbReference type="ARBA" id="ARBA00032596"/>
    </source>
</evidence>
<dbReference type="InterPro" id="IPR002471">
    <property type="entry name" value="Pept_S9_AS"/>
</dbReference>
<dbReference type="GO" id="GO:0008239">
    <property type="term" value="F:dipeptidyl-peptidase activity"/>
    <property type="evidence" value="ECO:0007669"/>
    <property type="project" value="TreeGrafter"/>
</dbReference>
<evidence type="ECO:0000256" key="6">
    <source>
        <dbReference type="ARBA" id="ARBA00045885"/>
    </source>
</evidence>
<evidence type="ECO:0000256" key="1">
    <source>
        <dbReference type="ARBA" id="ARBA00022670"/>
    </source>
</evidence>
<evidence type="ECO:0000313" key="10">
    <source>
        <dbReference type="Proteomes" id="UP001156614"/>
    </source>
</evidence>
<feature type="signal peptide" evidence="7">
    <location>
        <begin position="1"/>
        <end position="27"/>
    </location>
</feature>
<evidence type="ECO:0000259" key="8">
    <source>
        <dbReference type="Pfam" id="PF00326"/>
    </source>
</evidence>
<dbReference type="Pfam" id="PF00326">
    <property type="entry name" value="Peptidase_S9"/>
    <property type="match status" value="1"/>
</dbReference>
<keyword evidence="2" id="KW-0378">Hydrolase</keyword>
<sequence>MKITMPHSRTCALVLSLLSCTSWTAHAQDDASTQSRLSNLMAMPFATNMVGAKHAQRLAWVEQRKGVRNVMISDAGNAPHQATTYLKDDGTPLWGLALTPDGKALAYVEGGDPEALTAPAPNPDNTAYRPTATVHVVRDGKKNIIAGQGYLPEFSPDGRQLAFAQGGTLLLGATGSSARAVMTTDGTITALHWSPDGTFVALEINRGSHGMIGLWDTKHRVLSFIPPGLGFDRLPTFSPDGKHLAFVRVQQPPLLTHPENGQFWSLHSYDLTSGAEQLLWTPPKGPGSRFWAADDLDLTWTPDGRILFPWEGSGWLRICTISAAGATTPQCLTPEQAEVSSYLLSPDGKSLFYTSNVGELDHWRVWSKPLDGNAAALTDATEEAGSLAMAGEDLAVMVTSATQTAHPILHHEGQWKVPVTPTLPKDTNFVAPQSVQFRSEDGINIHGQLFLPPTEMHGPHSALVFVHGGPNRQMIPAFNAMGYYSNAYMMNQTLAAHGYVVLSVNYRSGTGYGQAFREADKIGSAGASEYQDVRAAAQYLRARPDVASKHIGIWGGSWGGYLVGLALARDSGLFAAGADFHGVHDMTEPDHPGLSPEENRKQHETEWRSSPLADIAHWRAPVLLVHGDDDHDVEFEQSVLLSKALTASSVTHEDHIFPGERHEFLRQQDWLTAYGWTIRFFDHYLENAEVP</sequence>
<protein>
    <recommendedName>
        <fullName evidence="5">Acyl-peptide hydrolase</fullName>
    </recommendedName>
    <alternativeName>
        <fullName evidence="4">Acylaminoacyl-peptidase</fullName>
    </alternativeName>
</protein>
<feature type="chain" id="PRO_5043484365" description="Acyl-peptide hydrolase" evidence="7">
    <location>
        <begin position="28"/>
        <end position="691"/>
    </location>
</feature>
<dbReference type="PANTHER" id="PTHR11731:SF193">
    <property type="entry name" value="DIPEPTIDYL PEPTIDASE 9"/>
    <property type="match status" value="1"/>
</dbReference>
<dbReference type="SUPFAM" id="SSF53474">
    <property type="entry name" value="alpha/beta-Hydrolases"/>
    <property type="match status" value="1"/>
</dbReference>
<organism evidence="9 10">
    <name type="scientific">Gluconobacter cerinus</name>
    <dbReference type="NCBI Taxonomy" id="38307"/>
    <lineage>
        <taxon>Bacteria</taxon>
        <taxon>Pseudomonadati</taxon>
        <taxon>Pseudomonadota</taxon>
        <taxon>Alphaproteobacteria</taxon>
        <taxon>Acetobacterales</taxon>
        <taxon>Acetobacteraceae</taxon>
        <taxon>Gluconobacter</taxon>
    </lineage>
</organism>
<keyword evidence="10" id="KW-1185">Reference proteome</keyword>
<comment type="function">
    <text evidence="6">This enzyme catalyzes the hydrolysis of the N-terminal peptide bond of an N-acetylated peptide to generate an N-acetylated amino acid and a peptide with a free N-terminus. It preferentially cleaves off Ac-Ala, Ac-Met and Ac-Ser. Also, involved in the degradation of oxidized and glycated proteins.</text>
</comment>
<evidence type="ECO:0000256" key="3">
    <source>
        <dbReference type="ARBA" id="ARBA00022990"/>
    </source>
</evidence>
<keyword evidence="1" id="KW-0645">Protease</keyword>
<dbReference type="InterPro" id="IPR001375">
    <property type="entry name" value="Peptidase_S9_cat"/>
</dbReference>
<dbReference type="PROSITE" id="PS51257">
    <property type="entry name" value="PROKAR_LIPOPROTEIN"/>
    <property type="match status" value="1"/>
</dbReference>
<dbReference type="GO" id="GO:0006508">
    <property type="term" value="P:proteolysis"/>
    <property type="evidence" value="ECO:0007669"/>
    <property type="project" value="UniProtKB-KW"/>
</dbReference>
<gene>
    <name evidence="9" type="ORF">GCM10007867_08590</name>
</gene>
<dbReference type="Gene3D" id="3.40.50.1820">
    <property type="entry name" value="alpha/beta hydrolase"/>
    <property type="match status" value="1"/>
</dbReference>
<evidence type="ECO:0000256" key="7">
    <source>
        <dbReference type="SAM" id="SignalP"/>
    </source>
</evidence>
<evidence type="ECO:0000313" key="9">
    <source>
        <dbReference type="EMBL" id="GLQ62014.1"/>
    </source>
</evidence>
<dbReference type="EMBL" id="BSNU01000001">
    <property type="protein sequence ID" value="GLQ62014.1"/>
    <property type="molecule type" value="Genomic_DNA"/>
</dbReference>
<dbReference type="AlphaFoldDB" id="A0AAV5NCZ9"/>
<dbReference type="InterPro" id="IPR029058">
    <property type="entry name" value="AB_hydrolase_fold"/>
</dbReference>
<comment type="caution">
    <text evidence="9">The sequence shown here is derived from an EMBL/GenBank/DDBJ whole genome shotgun (WGS) entry which is preliminary data.</text>
</comment>
<dbReference type="PROSITE" id="PS00708">
    <property type="entry name" value="PRO_ENDOPEP_SER"/>
    <property type="match status" value="1"/>
</dbReference>
<dbReference type="GO" id="GO:0004252">
    <property type="term" value="F:serine-type endopeptidase activity"/>
    <property type="evidence" value="ECO:0007669"/>
    <property type="project" value="InterPro"/>
</dbReference>
<evidence type="ECO:0000256" key="2">
    <source>
        <dbReference type="ARBA" id="ARBA00022801"/>
    </source>
</evidence>